<dbReference type="RefSeq" id="WP_139163237.1">
    <property type="nucleotide sequence ID" value="NZ_FMWG01000017.1"/>
</dbReference>
<dbReference type="Proteomes" id="UP000198767">
    <property type="component" value="Unassembled WGS sequence"/>
</dbReference>
<evidence type="ECO:0000313" key="1">
    <source>
        <dbReference type="EMBL" id="SCZ73372.1"/>
    </source>
</evidence>
<gene>
    <name evidence="1" type="ORF">SAMN04488118_11711</name>
</gene>
<dbReference type="EMBL" id="FMWG01000017">
    <property type="protein sequence ID" value="SCZ73372.1"/>
    <property type="molecule type" value="Genomic_DNA"/>
</dbReference>
<dbReference type="STRING" id="1156985.SAMN04488118_11711"/>
<dbReference type="AlphaFoldDB" id="A0A1G5RGV1"/>
<accession>A0A1G5RGV1</accession>
<proteinExistence type="predicted"/>
<reference evidence="1 2" key="1">
    <citation type="submission" date="2016-10" db="EMBL/GenBank/DDBJ databases">
        <authorList>
            <person name="de Groot N.N."/>
        </authorList>
    </citation>
    <scope>NUCLEOTIDE SEQUENCE [LARGE SCALE GENOMIC DNA]</scope>
    <source>
        <strain evidence="1 2">U95</strain>
    </source>
</reference>
<dbReference type="OrthoDB" id="7563186at2"/>
<organism evidence="1 2">
    <name type="scientific">Epibacterium ulvae</name>
    <dbReference type="NCBI Taxonomy" id="1156985"/>
    <lineage>
        <taxon>Bacteria</taxon>
        <taxon>Pseudomonadati</taxon>
        <taxon>Pseudomonadota</taxon>
        <taxon>Alphaproteobacteria</taxon>
        <taxon>Rhodobacterales</taxon>
        <taxon>Roseobacteraceae</taxon>
        <taxon>Epibacterium</taxon>
    </lineage>
</organism>
<sequence length="192" mass="21829">MRKQQDTPVTKHTVLIGGVADMWEKMYWDVDHFCDLQRTYPEEKQPLVFSAINACISSKSLEDWTKSAWMKAARSAGETPSGEDFQERLTAAIPIQDLCADIANTSKHASYRDSRHPDGHLNLKWDDGAEIQPACQMLLRSGDGSQVLLLSDLDKLPRQWWRFLRSLELVDGEQPTPVWLQKKLSRIFGGAD</sequence>
<protein>
    <submittedName>
        <fullName evidence="1">Uncharacterized protein</fullName>
    </submittedName>
</protein>
<name>A0A1G5RGV1_9RHOB</name>
<evidence type="ECO:0000313" key="2">
    <source>
        <dbReference type="Proteomes" id="UP000198767"/>
    </source>
</evidence>
<keyword evidence="2" id="KW-1185">Reference proteome</keyword>